<keyword evidence="5" id="KW-0727">SH2 domain</keyword>
<dbReference type="GO" id="GO:0000791">
    <property type="term" value="C:euchromatin"/>
    <property type="evidence" value="ECO:0007669"/>
    <property type="project" value="EnsemblFungi"/>
</dbReference>
<feature type="compositionally biased region" description="Acidic residues" evidence="9">
    <location>
        <begin position="40"/>
        <end position="51"/>
    </location>
</feature>
<feature type="compositionally biased region" description="Acidic residues" evidence="9">
    <location>
        <begin position="142"/>
        <end position="151"/>
    </location>
</feature>
<comment type="similarity">
    <text evidence="3 8">Belongs to the SPT6 family.</text>
</comment>
<evidence type="ECO:0000256" key="6">
    <source>
        <dbReference type="ARBA" id="ARBA00023163"/>
    </source>
</evidence>
<keyword evidence="12" id="KW-1185">Reference proteome</keyword>
<dbReference type="GO" id="GO:0008023">
    <property type="term" value="C:transcription elongation factor complex"/>
    <property type="evidence" value="ECO:0007669"/>
    <property type="project" value="TreeGrafter"/>
</dbReference>
<dbReference type="Proteomes" id="UP000033483">
    <property type="component" value="Unassembled WGS sequence"/>
</dbReference>
<dbReference type="InterPro" id="IPR023323">
    <property type="entry name" value="Tex-like_dom_sf"/>
</dbReference>
<dbReference type="InterPro" id="IPR042066">
    <property type="entry name" value="Spt6_death-like"/>
</dbReference>
<comment type="function">
    <text evidence="8">Plays a role in maintenance of chromatin structure during RNA polymerase II transcription elongation thereby repressing transcription initiation from cryptic promoters. Mediates the reassembly of nucleosomes onto the promoters of at least a selected set of genes during repression; the nucleosome reassembly is essential for transcriptional repression.</text>
</comment>
<dbReference type="Gene3D" id="2.40.50.140">
    <property type="entry name" value="Nucleic acid-binding proteins"/>
    <property type="match status" value="1"/>
</dbReference>
<name>A0A0F4ZFA2_9PEZI</name>
<feature type="compositionally biased region" description="Acidic residues" evidence="9">
    <location>
        <begin position="91"/>
        <end position="103"/>
    </location>
</feature>
<comment type="subcellular location">
    <subcellularLocation>
        <location evidence="2">Chromosome</location>
    </subcellularLocation>
    <subcellularLocation>
        <location evidence="1 8">Nucleus</location>
    </subcellularLocation>
</comment>
<dbReference type="SUPFAM" id="SSF158832">
    <property type="entry name" value="Tex N-terminal region-like"/>
    <property type="match status" value="1"/>
</dbReference>
<dbReference type="Gene3D" id="1.10.3500.10">
    <property type="entry name" value="Tex N-terminal region-like"/>
    <property type="match status" value="1"/>
</dbReference>
<dbReference type="GO" id="GO:0006334">
    <property type="term" value="P:nucleosome assembly"/>
    <property type="evidence" value="ECO:0007669"/>
    <property type="project" value="EnsemblFungi"/>
</dbReference>
<feature type="compositionally biased region" description="Basic and acidic residues" evidence="9">
    <location>
        <begin position="127"/>
        <end position="141"/>
    </location>
</feature>
<evidence type="ECO:0000256" key="5">
    <source>
        <dbReference type="ARBA" id="ARBA00022999"/>
    </source>
</evidence>
<dbReference type="EMBL" id="LAEV01001255">
    <property type="protein sequence ID" value="KKA28593.1"/>
    <property type="molecule type" value="Genomic_DNA"/>
</dbReference>
<evidence type="ECO:0000256" key="7">
    <source>
        <dbReference type="ARBA" id="ARBA00023242"/>
    </source>
</evidence>
<dbReference type="SUPFAM" id="SSF50249">
    <property type="entry name" value="Nucleic acid-binding proteins"/>
    <property type="match status" value="1"/>
</dbReference>
<dbReference type="InterPro" id="IPR035018">
    <property type="entry name" value="Spt6_SH2_C"/>
</dbReference>
<protein>
    <recommendedName>
        <fullName evidence="8">Transcription elongation factor Spt6</fullName>
    </recommendedName>
</protein>
<evidence type="ECO:0000256" key="8">
    <source>
        <dbReference type="PIRNR" id="PIRNR036947"/>
    </source>
</evidence>
<dbReference type="Pfam" id="PF14632">
    <property type="entry name" value="SPT6_acidic"/>
    <property type="match status" value="1"/>
</dbReference>
<proteinExistence type="inferred from homology"/>
<keyword evidence="6 8" id="KW-0804">Transcription</keyword>
<dbReference type="GO" id="GO:0032968">
    <property type="term" value="P:positive regulation of transcription elongation by RNA polymerase II"/>
    <property type="evidence" value="ECO:0007669"/>
    <property type="project" value="EnsemblFungi"/>
</dbReference>
<feature type="compositionally biased region" description="Acidic residues" evidence="9">
    <location>
        <begin position="10"/>
        <end position="26"/>
    </location>
</feature>
<dbReference type="CDD" id="cd00164">
    <property type="entry name" value="S1_like"/>
    <property type="match status" value="1"/>
</dbReference>
<dbReference type="InterPro" id="IPR028088">
    <property type="entry name" value="Spt6_HTH_DNA-bd_dom"/>
</dbReference>
<dbReference type="Gene3D" id="1.10.10.2740">
    <property type="entry name" value="Spt6, Death-like domain"/>
    <property type="match status" value="1"/>
</dbReference>
<feature type="compositionally biased region" description="Basic and acidic residues" evidence="9">
    <location>
        <begin position="1191"/>
        <end position="1204"/>
    </location>
</feature>
<dbReference type="SUPFAM" id="SSF47781">
    <property type="entry name" value="RuvA domain 2-like"/>
    <property type="match status" value="2"/>
</dbReference>
<dbReference type="FunFam" id="3.30.505.10:FF:000065">
    <property type="entry name" value="Transcription elongation factor SPT6"/>
    <property type="match status" value="1"/>
</dbReference>
<dbReference type="InterPro" id="IPR003029">
    <property type="entry name" value="S1_domain"/>
</dbReference>
<dbReference type="PIRSF" id="PIRSF036947">
    <property type="entry name" value="Spt6"/>
    <property type="match status" value="1"/>
</dbReference>
<dbReference type="CDD" id="cd09918">
    <property type="entry name" value="SH2_Nterm_SPT6_like"/>
    <property type="match status" value="1"/>
</dbReference>
<dbReference type="Pfam" id="PF22706">
    <property type="entry name" value="Tex_central_region"/>
    <property type="match status" value="1"/>
</dbReference>
<keyword evidence="4" id="KW-0158">Chromosome</keyword>
<dbReference type="OrthoDB" id="995477at2759"/>
<accession>A0A0F4ZFA2</accession>
<feature type="region of interest" description="Disordered" evidence="9">
    <location>
        <begin position="1185"/>
        <end position="1204"/>
    </location>
</feature>
<dbReference type="SUPFAM" id="SSF53098">
    <property type="entry name" value="Ribonuclease H-like"/>
    <property type="match status" value="1"/>
</dbReference>
<reference evidence="11 12" key="1">
    <citation type="submission" date="2015-03" db="EMBL/GenBank/DDBJ databases">
        <authorList>
            <person name="Radwan O."/>
            <person name="Al-Naeli F.A."/>
            <person name="Rendon G.A."/>
            <person name="Fields C."/>
        </authorList>
    </citation>
    <scope>NUCLEOTIDE SEQUENCE [LARGE SCALE GENOMIC DNA]</scope>
    <source>
        <strain evidence="11">CR-DP1</strain>
    </source>
</reference>
<dbReference type="SUPFAM" id="SSF55550">
    <property type="entry name" value="SH2 domain"/>
    <property type="match status" value="1"/>
</dbReference>
<dbReference type="Pfam" id="PF14639">
    <property type="entry name" value="YqgF"/>
    <property type="match status" value="1"/>
</dbReference>
<dbReference type="GO" id="GO:0000082">
    <property type="term" value="P:G1/S transition of mitotic cell cycle"/>
    <property type="evidence" value="ECO:0007669"/>
    <property type="project" value="EnsemblFungi"/>
</dbReference>
<dbReference type="InterPro" id="IPR035019">
    <property type="entry name" value="Spt6_SH2_N"/>
</dbReference>
<dbReference type="Gene3D" id="1.10.10.650">
    <property type="entry name" value="RuvA domain 2-like"/>
    <property type="match status" value="1"/>
</dbReference>
<dbReference type="InterPro" id="IPR010994">
    <property type="entry name" value="RuvA_2-like"/>
</dbReference>
<dbReference type="GO" id="GO:0031440">
    <property type="term" value="P:regulation of mRNA 3'-end processing"/>
    <property type="evidence" value="ECO:0007669"/>
    <property type="project" value="EnsemblFungi"/>
</dbReference>
<dbReference type="InterPro" id="IPR012340">
    <property type="entry name" value="NA-bd_OB-fold"/>
</dbReference>
<evidence type="ECO:0000256" key="9">
    <source>
        <dbReference type="SAM" id="MobiDB-lite"/>
    </source>
</evidence>
<dbReference type="Gene3D" id="1.10.150.850">
    <property type="entry name" value="Spt6, helix-hairpin-helix domain"/>
    <property type="match status" value="1"/>
</dbReference>
<evidence type="ECO:0000256" key="1">
    <source>
        <dbReference type="ARBA" id="ARBA00004123"/>
    </source>
</evidence>
<dbReference type="InterPro" id="IPR028231">
    <property type="entry name" value="Spt6_YqgF"/>
</dbReference>
<dbReference type="InterPro" id="IPR023319">
    <property type="entry name" value="Tex-like_HTH_dom_sf"/>
</dbReference>
<evidence type="ECO:0000256" key="2">
    <source>
        <dbReference type="ARBA" id="ARBA00004286"/>
    </source>
</evidence>
<dbReference type="GO" id="GO:0042393">
    <property type="term" value="F:histone binding"/>
    <property type="evidence" value="ECO:0007669"/>
    <property type="project" value="EnsemblFungi"/>
</dbReference>
<dbReference type="InterPro" id="IPR035420">
    <property type="entry name" value="Spt6_SH2"/>
</dbReference>
<dbReference type="InterPro" id="IPR037027">
    <property type="entry name" value="YqgF/RNaseH-like_dom_sf"/>
</dbReference>
<comment type="caution">
    <text evidence="11">The sequence shown here is derived from an EMBL/GenBank/DDBJ whole genome shotgun (WGS) entry which is preliminary data.</text>
</comment>
<dbReference type="CDD" id="cd09928">
    <property type="entry name" value="SH2_Cterm_SPT6_like"/>
    <property type="match status" value="1"/>
</dbReference>
<dbReference type="FunFam" id="1.10.10.2740:FF:000002">
    <property type="entry name" value="Transcription elongation factor Spt6"/>
    <property type="match status" value="1"/>
</dbReference>
<dbReference type="Pfam" id="PF14635">
    <property type="entry name" value="HHH_7"/>
    <property type="match status" value="1"/>
</dbReference>
<dbReference type="GO" id="GO:0000122">
    <property type="term" value="P:negative regulation of transcription by RNA polymerase II"/>
    <property type="evidence" value="ECO:0007669"/>
    <property type="project" value="EnsemblFungi"/>
</dbReference>
<keyword evidence="7 8" id="KW-0539">Nucleus</keyword>
<dbReference type="GO" id="GO:0001073">
    <property type="term" value="F:transcription antitermination factor activity, DNA binding"/>
    <property type="evidence" value="ECO:0007669"/>
    <property type="project" value="EnsemblFungi"/>
</dbReference>
<dbReference type="Pfam" id="PF14641">
    <property type="entry name" value="HTH_44"/>
    <property type="match status" value="1"/>
</dbReference>
<evidence type="ECO:0000256" key="4">
    <source>
        <dbReference type="ARBA" id="ARBA00022454"/>
    </source>
</evidence>
<dbReference type="PANTHER" id="PTHR10145">
    <property type="entry name" value="TRANSCRIPTION ELONGATION FACTOR SPT6"/>
    <property type="match status" value="1"/>
</dbReference>
<dbReference type="InterPro" id="IPR028083">
    <property type="entry name" value="Spt6_acidic_N_dom"/>
</dbReference>
<feature type="compositionally biased region" description="Acidic residues" evidence="9">
    <location>
        <begin position="164"/>
        <end position="180"/>
    </location>
</feature>
<evidence type="ECO:0000259" key="10">
    <source>
        <dbReference type="PROSITE" id="PS50126"/>
    </source>
</evidence>
<dbReference type="GO" id="GO:0003677">
    <property type="term" value="F:DNA binding"/>
    <property type="evidence" value="ECO:0007669"/>
    <property type="project" value="InterPro"/>
</dbReference>
<dbReference type="GO" id="GO:0005721">
    <property type="term" value="C:pericentric heterochromatin"/>
    <property type="evidence" value="ECO:0007669"/>
    <property type="project" value="EnsemblFungi"/>
</dbReference>
<feature type="compositionally biased region" description="Basic and acidic residues" evidence="9">
    <location>
        <begin position="181"/>
        <end position="198"/>
    </location>
</feature>
<dbReference type="PROSITE" id="PS50126">
    <property type="entry name" value="S1"/>
    <property type="match status" value="1"/>
</dbReference>
<dbReference type="InterPro" id="IPR055179">
    <property type="entry name" value="Tex-like_central_region"/>
</dbReference>
<feature type="region of interest" description="Disordered" evidence="9">
    <location>
        <begin position="1"/>
        <end position="204"/>
    </location>
</feature>
<evidence type="ECO:0000313" key="12">
    <source>
        <dbReference type="Proteomes" id="UP000033483"/>
    </source>
</evidence>
<dbReference type="InterPro" id="IPR036860">
    <property type="entry name" value="SH2_dom_sf"/>
</dbReference>
<feature type="compositionally biased region" description="Acidic residues" evidence="9">
    <location>
        <begin position="61"/>
        <end position="76"/>
    </location>
</feature>
<gene>
    <name evidence="11" type="ORF">TD95_003937</name>
</gene>
<dbReference type="GO" id="GO:0033554">
    <property type="term" value="P:cellular response to stress"/>
    <property type="evidence" value="ECO:0007669"/>
    <property type="project" value="EnsemblFungi"/>
</dbReference>
<dbReference type="GO" id="GO:0140673">
    <property type="term" value="P:transcription elongation-coupled chromatin remodeling"/>
    <property type="evidence" value="ECO:0007669"/>
    <property type="project" value="EnsemblFungi"/>
</dbReference>
<dbReference type="GO" id="GO:0031491">
    <property type="term" value="F:nucleosome binding"/>
    <property type="evidence" value="ECO:0007669"/>
    <property type="project" value="EnsemblFungi"/>
</dbReference>
<dbReference type="InterPro" id="IPR012337">
    <property type="entry name" value="RNaseH-like_sf"/>
</dbReference>
<dbReference type="Pfam" id="PF21710">
    <property type="entry name" value="Spt6_S1"/>
    <property type="match status" value="1"/>
</dbReference>
<sequence length="1412" mass="163530">MNSTLKDLIDGEADLDEEEEFSDEDGSQSGRKIKQPVIDDSSEEEEDEDEEEMRKVREGFIVDEDEDEDEDAEGSDVEARRRRKRSHRDREEEEMLDDDDLELIGEGQDWEQKSTEKPKYKRLKSGAQKDEDRGSTRRGLDDIFDDDEEDEHAYNRSGYRPQVDEMDDFIEDDYPDEDDDDRMRAQEEAEVARPRDKGVTGMIDTTGLDKDALQDMEDIFGDGGDYAWALELEEEEQDQEKEEQNIELKDVFEPSQLKEKLLTDFDNEVRFTDEPERFQIDRKPFANLQLTDEQLKEEAHWIVEMLWPKKDLSMDYHGHFLKSVSKVLEFFLVDEVEVPFIFQHKKDYLIYSKKIPNPERRHNPDAPEYKTEGKRLLSQEDLWRILDLDLKFRSLIEKRNSLEKAYGNLKSTLGIHDPILDEMIPQAVTIEELQDLQDYFNFQYSAEIRDSAIGSGNATTKRPGSKNTFYERVRKSSAYQFVRAYGLSADQLAKNALGQGRKVTAEDDSKDPIELADSLVSEDYSTTDSVINAARSMFAEELYFNPRLRKFFRLHYYQNGEFDCRRTEKGMRKIDEAHPFYEVKYLIRQTIHDMARKPELFVKMLRGEEEGLLDVKLELRSRSEFRKKLDNEFESENYSDIAQRWREERRQVLDLACARLEKVVTKGVKESVRTACNDELLLSVKEEYYRRLDQAPYKPKGLTMGTTPRVLTLSAGLGDPARDPIFYTFVDEQRRILEHGRFSNLARKEEEREKFVTLVKDRQPDVVGISGFAAETHKLIRDVETLIMDRNLRGPEYEDADGELQTDPLEVFVVNDEVARLYKDSPRAIAEHTTLHPMTRYCFALARYMQDPMREYAALGNDVVSLSIHPCQKLLPEDKFRKALETAMVDIVNLVGVNINEAVHDPYYANLLPYVAGLGPRKATNVIKAINANGGSIATRDELVGDPDSGKLPVVGPRVWNNCASFLYLDIDTTNPAADPMDSTRVHPEDYELGRKMVADALDLDEEDVKAETDDHGPAAIVRKLFRDNDQFRINELILEEYADQLENNYSQRKRATLEAIRFELQNPYEEIRKTLAVMTPAEVFTMLTGETKDSLARDMIIPVNVRVVKDDFAIVKLDCGVEGRVEAHEVNSRGHIRDTLHVGMTTQAKILEVNFKEFIVKLTMRPELLRRGYRRPVDYGPGQWDFDQEEKDREELREKDRTTGRAQRVIKHPLFKPFNGLQAEQFLGSQPNGEVVIRPSSLGNDHLAVTWKVDNGVFQHIDVVELQKENEFSVGRTLRIGGKFTYTDLDELIVEHVKSMAKKVEQLMRNEKFHKGSRADLAEKWLTTYMEANPNRSTYAFCIDSKHPGYFWLCFKASKTAKVNAWSVKIIPHAFQMMGSEYPDMRALCNGFKLRHQNEVKMAMQKLQIRK</sequence>
<dbReference type="Gene3D" id="3.30.505.10">
    <property type="entry name" value="SH2 domain"/>
    <property type="match status" value="2"/>
</dbReference>
<dbReference type="InterPro" id="IPR049540">
    <property type="entry name" value="Spt6-like_S1"/>
</dbReference>
<evidence type="ECO:0000256" key="3">
    <source>
        <dbReference type="ARBA" id="ARBA00009253"/>
    </source>
</evidence>
<dbReference type="InterPro" id="IPR017072">
    <property type="entry name" value="TF_Spt6"/>
</dbReference>
<organism evidence="11 12">
    <name type="scientific">Thielaviopsis punctulata</name>
    <dbReference type="NCBI Taxonomy" id="72032"/>
    <lineage>
        <taxon>Eukaryota</taxon>
        <taxon>Fungi</taxon>
        <taxon>Dikarya</taxon>
        <taxon>Ascomycota</taxon>
        <taxon>Pezizomycotina</taxon>
        <taxon>Sordariomycetes</taxon>
        <taxon>Hypocreomycetidae</taxon>
        <taxon>Microascales</taxon>
        <taxon>Ceratocystidaceae</taxon>
        <taxon>Thielaviopsis</taxon>
    </lineage>
</organism>
<dbReference type="FunFam" id="3.30.505.10:FF:000056">
    <property type="entry name" value="Transcription elongation factor Spt6"/>
    <property type="match status" value="1"/>
</dbReference>
<evidence type="ECO:0000313" key="11">
    <source>
        <dbReference type="EMBL" id="KKA28593.1"/>
    </source>
</evidence>
<feature type="domain" description="S1 motif" evidence="10">
    <location>
        <begin position="1099"/>
        <end position="1166"/>
    </location>
</feature>
<dbReference type="GO" id="GO:0016973">
    <property type="term" value="P:poly(A)+ mRNA export from nucleus"/>
    <property type="evidence" value="ECO:0007669"/>
    <property type="project" value="EnsemblFungi"/>
</dbReference>
<dbReference type="Pfam" id="PF14633">
    <property type="entry name" value="SH2_2"/>
    <property type="match status" value="1"/>
</dbReference>
<dbReference type="InterPro" id="IPR032706">
    <property type="entry name" value="Spt6_HHH"/>
</dbReference>
<dbReference type="Gene3D" id="3.30.420.140">
    <property type="entry name" value="YqgF/RNase H-like domain"/>
    <property type="match status" value="1"/>
</dbReference>
<dbReference type="PANTHER" id="PTHR10145:SF6">
    <property type="entry name" value="TRANSCRIPTION ELONGATION FACTOR SPT6"/>
    <property type="match status" value="1"/>
</dbReference>